<comment type="subunit">
    <text evidence="2">Interacts with 100S ribosomes.</text>
</comment>
<dbReference type="Pfam" id="PF16321">
    <property type="entry name" value="Ribosom_S30AE_C"/>
    <property type="match status" value="1"/>
</dbReference>
<keyword evidence="2" id="KW-0963">Cytoplasm</keyword>
<dbReference type="Gene3D" id="3.30.505.50">
    <property type="entry name" value="Sigma 54 modulation/S30EA ribosomal protein, C-terminal domain"/>
    <property type="match status" value="1"/>
</dbReference>
<dbReference type="SUPFAM" id="SSF69754">
    <property type="entry name" value="Ribosome binding protein Y (YfiA homologue)"/>
    <property type="match status" value="1"/>
</dbReference>
<keyword evidence="1 2" id="KW-0810">Translation regulation</keyword>
<evidence type="ECO:0000256" key="1">
    <source>
        <dbReference type="ARBA" id="ARBA00022845"/>
    </source>
</evidence>
<comment type="function">
    <text evidence="2">Required for dimerization of active 70S ribosomes into 100S ribosomes in stationary phase; 100S ribosomes are translationally inactive and sometimes present during exponential growth.</text>
</comment>
<dbReference type="Proteomes" id="UP001210339">
    <property type="component" value="Chromosome"/>
</dbReference>
<comment type="similarity">
    <text evidence="2">Belongs to the HPF/YfiA ribosome-associated protein family. Long HPF subfamily.</text>
</comment>
<dbReference type="NCBIfam" id="TIGR00741">
    <property type="entry name" value="yfiA"/>
    <property type="match status" value="1"/>
</dbReference>
<dbReference type="InterPro" id="IPR036567">
    <property type="entry name" value="RHF-like"/>
</dbReference>
<evidence type="ECO:0000259" key="3">
    <source>
        <dbReference type="Pfam" id="PF16321"/>
    </source>
</evidence>
<dbReference type="InterPro" id="IPR038416">
    <property type="entry name" value="Ribosom_S30AE_C_sf"/>
</dbReference>
<dbReference type="InterPro" id="IPR034694">
    <property type="entry name" value="HPF_long/plastid"/>
</dbReference>
<dbReference type="EMBL" id="CP115667">
    <property type="protein sequence ID" value="WBW50150.1"/>
    <property type="molecule type" value="Genomic_DNA"/>
</dbReference>
<comment type="subcellular location">
    <subcellularLocation>
        <location evidence="2">Cytoplasm</location>
    </subcellularLocation>
</comment>
<evidence type="ECO:0000313" key="5">
    <source>
        <dbReference type="Proteomes" id="UP001210339"/>
    </source>
</evidence>
<dbReference type="CDD" id="cd00552">
    <property type="entry name" value="RaiA"/>
    <property type="match status" value="1"/>
</dbReference>
<dbReference type="PANTHER" id="PTHR33231">
    <property type="entry name" value="30S RIBOSOMAL PROTEIN"/>
    <property type="match status" value="1"/>
</dbReference>
<name>A0ABY7QTN6_9FIRM</name>
<dbReference type="RefSeq" id="WP_271191681.1">
    <property type="nucleotide sequence ID" value="NZ_CP115667.1"/>
</dbReference>
<sequence>MKLKLVGKNLDLTPSLKAQSEKKLSKLDRYFDEDVEVRCVLSSKKGLRTVELTVFLPGTILRAEHSSDDMYASIDEAIDLLERQIRKHKTKLKKRYQGPETIRFDQITGNEEDDDGPQIVKRKHFTLRPMMEEEAVLQMDLLNHNFFIYLNADTNEIDLMYRRDDGDLGLIEVEVQN</sequence>
<dbReference type="Gene3D" id="3.30.160.100">
    <property type="entry name" value="Ribosome hibernation promotion factor-like"/>
    <property type="match status" value="1"/>
</dbReference>
<evidence type="ECO:0000313" key="4">
    <source>
        <dbReference type="EMBL" id="WBW50150.1"/>
    </source>
</evidence>
<dbReference type="Pfam" id="PF02482">
    <property type="entry name" value="Ribosomal_S30AE"/>
    <property type="match status" value="1"/>
</dbReference>
<proteinExistence type="inferred from homology"/>
<dbReference type="InterPro" id="IPR032528">
    <property type="entry name" value="Ribosom_S30AE_C"/>
</dbReference>
<gene>
    <name evidence="4" type="primary">raiA</name>
    <name evidence="2" type="synonym">hpf</name>
    <name evidence="4" type="ORF">O6R05_00895</name>
</gene>
<accession>A0ABY7QTN6</accession>
<dbReference type="HAMAP" id="MF_00839">
    <property type="entry name" value="HPF"/>
    <property type="match status" value="1"/>
</dbReference>
<keyword evidence="5" id="KW-1185">Reference proteome</keyword>
<reference evidence="4 5" key="1">
    <citation type="submission" date="2023-01" db="EMBL/GenBank/DDBJ databases">
        <authorList>
            <person name="Lee S.H."/>
            <person name="Jung H.S."/>
            <person name="Yun J.U."/>
        </authorList>
    </citation>
    <scope>NUCLEOTIDE SEQUENCE [LARGE SCALE GENOMIC DNA]</scope>
    <source>
        <strain evidence="4 5">CBA3646</strain>
    </source>
</reference>
<evidence type="ECO:0000256" key="2">
    <source>
        <dbReference type="HAMAP-Rule" id="MF_00839"/>
    </source>
</evidence>
<dbReference type="InterPro" id="IPR050574">
    <property type="entry name" value="HPF/YfiA_ribosome-assoc"/>
</dbReference>
<protein>
    <recommendedName>
        <fullName evidence="2">Ribosome hibernation promoting factor</fullName>
        <shortName evidence="2">HPF</shortName>
    </recommendedName>
</protein>
<dbReference type="InterPro" id="IPR003489">
    <property type="entry name" value="RHF/RaiA"/>
</dbReference>
<organism evidence="4 5">
    <name type="scientific">Peptoniphilus equinus</name>
    <dbReference type="NCBI Taxonomy" id="3016343"/>
    <lineage>
        <taxon>Bacteria</taxon>
        <taxon>Bacillati</taxon>
        <taxon>Bacillota</taxon>
        <taxon>Tissierellia</taxon>
        <taxon>Tissierellales</taxon>
        <taxon>Peptoniphilaceae</taxon>
        <taxon>Peptoniphilus</taxon>
    </lineage>
</organism>
<dbReference type="PANTHER" id="PTHR33231:SF1">
    <property type="entry name" value="30S RIBOSOMAL PROTEIN"/>
    <property type="match status" value="1"/>
</dbReference>
<feature type="domain" description="Sigma 54 modulation/S30EA ribosomal protein C-terminal" evidence="3">
    <location>
        <begin position="116"/>
        <end position="170"/>
    </location>
</feature>